<evidence type="ECO:0000313" key="3">
    <source>
        <dbReference type="Proteomes" id="UP001461498"/>
    </source>
</evidence>
<dbReference type="InterPro" id="IPR042401">
    <property type="entry name" value="SPMAP2-like"/>
</dbReference>
<protein>
    <recommendedName>
        <fullName evidence="4">Testicular haploid expressed gene protein-like</fullName>
    </recommendedName>
</protein>
<name>A0AAW1DK15_9HEMI</name>
<comment type="caution">
    <text evidence="2">The sequence shown here is derived from an EMBL/GenBank/DDBJ whole genome shotgun (WGS) entry which is preliminary data.</text>
</comment>
<dbReference type="EMBL" id="JAPXFL010000001">
    <property type="protein sequence ID" value="KAK9511386.1"/>
    <property type="molecule type" value="Genomic_DNA"/>
</dbReference>
<keyword evidence="3" id="KW-1185">Reference proteome</keyword>
<organism evidence="2 3">
    <name type="scientific">Rhynocoris fuscipes</name>
    <dbReference type="NCBI Taxonomy" id="488301"/>
    <lineage>
        <taxon>Eukaryota</taxon>
        <taxon>Metazoa</taxon>
        <taxon>Ecdysozoa</taxon>
        <taxon>Arthropoda</taxon>
        <taxon>Hexapoda</taxon>
        <taxon>Insecta</taxon>
        <taxon>Pterygota</taxon>
        <taxon>Neoptera</taxon>
        <taxon>Paraneoptera</taxon>
        <taxon>Hemiptera</taxon>
        <taxon>Heteroptera</taxon>
        <taxon>Panheteroptera</taxon>
        <taxon>Cimicomorpha</taxon>
        <taxon>Reduviidae</taxon>
        <taxon>Harpactorinae</taxon>
        <taxon>Harpactorini</taxon>
        <taxon>Rhynocoris</taxon>
    </lineage>
</organism>
<accession>A0AAW1DK15</accession>
<proteinExistence type="predicted"/>
<reference evidence="2 3" key="1">
    <citation type="submission" date="2022-12" db="EMBL/GenBank/DDBJ databases">
        <title>Chromosome-level genome assembly of true bugs.</title>
        <authorList>
            <person name="Ma L."/>
            <person name="Li H."/>
        </authorList>
    </citation>
    <scope>NUCLEOTIDE SEQUENCE [LARGE SCALE GENOMIC DNA]</scope>
    <source>
        <strain evidence="2">Lab_2022b</strain>
    </source>
</reference>
<evidence type="ECO:0000256" key="1">
    <source>
        <dbReference type="ARBA" id="ARBA00022737"/>
    </source>
</evidence>
<dbReference type="SMART" id="SM00705">
    <property type="entry name" value="THEG"/>
    <property type="match status" value="6"/>
</dbReference>
<dbReference type="Proteomes" id="UP001461498">
    <property type="component" value="Unassembled WGS sequence"/>
</dbReference>
<dbReference type="InterPro" id="IPR006623">
    <property type="entry name" value="THEG"/>
</dbReference>
<dbReference type="PANTHER" id="PTHR15901:SF16">
    <property type="entry name" value="TESTICULAR HAPLOID EXPRESSED GENE PROTEIN"/>
    <property type="match status" value="1"/>
</dbReference>
<gene>
    <name evidence="2" type="ORF">O3M35_000051</name>
</gene>
<evidence type="ECO:0000313" key="2">
    <source>
        <dbReference type="EMBL" id="KAK9511386.1"/>
    </source>
</evidence>
<sequence>MAAKKSRKKDILDCVRNVRLAILARPKNLFYFPKGPYYQEIRTRPPKECLTYIATERIKYLAKPLASKYTPKYVKPRIPKHHVKLSSLYFIPTPRLITLAKPKDPKSSPKYQRMKLEAEKRAHAEKRKAAELAKFRANWLQLRAIPRGKPPHHKHPVQVVYRGRKIFVKEEELANYLPKPLWVQKHGEPNMDTLNKLAVPRQRTEKYRLIIPRDRYFQIRNRNLKAVLPKRIAEICHPKVLPEEALLDLQFQPFTVPKAALKYEITPRMEELAMPRERAEAAEDDVADDAFTVPKRALNAICTKRTAELAKPVIRE</sequence>
<evidence type="ECO:0008006" key="4">
    <source>
        <dbReference type="Google" id="ProtNLM"/>
    </source>
</evidence>
<dbReference type="AlphaFoldDB" id="A0AAW1DK15"/>
<keyword evidence="1" id="KW-0677">Repeat</keyword>
<dbReference type="Pfam" id="PF14912">
    <property type="entry name" value="THEG"/>
    <property type="match status" value="3"/>
</dbReference>
<dbReference type="PANTHER" id="PTHR15901">
    <property type="entry name" value="TESTICULAR HAPLOID EXPRESSED GENE PROTEIN"/>
    <property type="match status" value="1"/>
</dbReference>